<keyword evidence="4" id="KW-0998">Cell outer membrane</keyword>
<dbReference type="Gene3D" id="2.40.160.20">
    <property type="match status" value="1"/>
</dbReference>
<dbReference type="PANTHER" id="PTHR34001">
    <property type="entry name" value="BLL7405 PROTEIN"/>
    <property type="match status" value="1"/>
</dbReference>
<dbReference type="AlphaFoldDB" id="A0A1T4PQU8"/>
<feature type="chain" id="PRO_5013363915" evidence="6">
    <location>
        <begin position="27"/>
        <end position="225"/>
    </location>
</feature>
<keyword evidence="3" id="KW-0472">Membrane</keyword>
<evidence type="ECO:0000256" key="4">
    <source>
        <dbReference type="ARBA" id="ARBA00023237"/>
    </source>
</evidence>
<comment type="similarity">
    <text evidence="5">Belongs to the Omp25/RopB family.</text>
</comment>
<dbReference type="EMBL" id="FUWJ01000002">
    <property type="protein sequence ID" value="SJZ93915.1"/>
    <property type="molecule type" value="Genomic_DNA"/>
</dbReference>
<evidence type="ECO:0000256" key="1">
    <source>
        <dbReference type="ARBA" id="ARBA00004442"/>
    </source>
</evidence>
<evidence type="ECO:0000256" key="5">
    <source>
        <dbReference type="ARBA" id="ARBA00038306"/>
    </source>
</evidence>
<keyword evidence="2 6" id="KW-0732">Signal</keyword>
<evidence type="ECO:0000259" key="7">
    <source>
        <dbReference type="Pfam" id="PF13505"/>
    </source>
</evidence>
<dbReference type="InterPro" id="IPR051692">
    <property type="entry name" value="OMP-like"/>
</dbReference>
<keyword evidence="9" id="KW-1185">Reference proteome</keyword>
<dbReference type="GO" id="GO:0009279">
    <property type="term" value="C:cell outer membrane"/>
    <property type="evidence" value="ECO:0007669"/>
    <property type="project" value="UniProtKB-SubCell"/>
</dbReference>
<evidence type="ECO:0000313" key="8">
    <source>
        <dbReference type="EMBL" id="SJZ93915.1"/>
    </source>
</evidence>
<organism evidence="8 9">
    <name type="scientific">Enhydrobacter aerosaccus</name>
    <dbReference type="NCBI Taxonomy" id="225324"/>
    <lineage>
        <taxon>Bacteria</taxon>
        <taxon>Pseudomonadati</taxon>
        <taxon>Pseudomonadota</taxon>
        <taxon>Alphaproteobacteria</taxon>
        <taxon>Hyphomicrobiales</taxon>
        <taxon>Enhydrobacter</taxon>
    </lineage>
</organism>
<accession>A0A1T4PQU8</accession>
<dbReference type="Pfam" id="PF13505">
    <property type="entry name" value="OMP_b-brl"/>
    <property type="match status" value="1"/>
</dbReference>
<evidence type="ECO:0000256" key="3">
    <source>
        <dbReference type="ARBA" id="ARBA00023136"/>
    </source>
</evidence>
<proteinExistence type="inferred from homology"/>
<feature type="signal peptide" evidence="6">
    <location>
        <begin position="1"/>
        <end position="26"/>
    </location>
</feature>
<feature type="domain" description="Outer membrane protein beta-barrel" evidence="7">
    <location>
        <begin position="17"/>
        <end position="222"/>
    </location>
</feature>
<dbReference type="InterPro" id="IPR011250">
    <property type="entry name" value="OMP/PagP_B-barrel"/>
</dbReference>
<protein>
    <submittedName>
        <fullName evidence="8">Outer membrane immunogenic protein</fullName>
    </submittedName>
</protein>
<dbReference type="STRING" id="225324.SAMN02745126_02973"/>
<dbReference type="RefSeq" id="WP_170920942.1">
    <property type="nucleotide sequence ID" value="NZ_FUWJ01000002.1"/>
</dbReference>
<dbReference type="SUPFAM" id="SSF56925">
    <property type="entry name" value="OMPA-like"/>
    <property type="match status" value="1"/>
</dbReference>
<reference evidence="9" key="1">
    <citation type="submission" date="2017-02" db="EMBL/GenBank/DDBJ databases">
        <authorList>
            <person name="Varghese N."/>
            <person name="Submissions S."/>
        </authorList>
    </citation>
    <scope>NUCLEOTIDE SEQUENCE [LARGE SCALE GENOMIC DNA]</scope>
    <source>
        <strain evidence="9">ATCC 27094</strain>
    </source>
</reference>
<evidence type="ECO:0000256" key="2">
    <source>
        <dbReference type="ARBA" id="ARBA00022729"/>
    </source>
</evidence>
<dbReference type="PANTHER" id="PTHR34001:SF3">
    <property type="entry name" value="BLL7405 PROTEIN"/>
    <property type="match status" value="1"/>
</dbReference>
<comment type="subcellular location">
    <subcellularLocation>
        <location evidence="1">Cell outer membrane</location>
    </subcellularLocation>
</comment>
<dbReference type="InterPro" id="IPR027385">
    <property type="entry name" value="Beta-barrel_OMP"/>
</dbReference>
<sequence length="225" mass="23117">MSFKKNTISIAAAVAAIIAAPLAAHAQTPAAPYWQGFYAGINLGGIWNNNATAITENGTTGGFSGTSGGILGGGQVGYNYMLGPVLVGPEFDFQGTSLSTNVSGGAGPSTISAQSTVPWFATFRARAGYPVGSVMPYVTGGAVWGHQTLSGYDTAGGGYFNASNNFWTWTAGGGVEGHITDRWSAKLEYLYIGTPSTPLSTPYTTSVSGSGVGNVIRVGLNYKLY</sequence>
<evidence type="ECO:0000313" key="9">
    <source>
        <dbReference type="Proteomes" id="UP000190092"/>
    </source>
</evidence>
<gene>
    <name evidence="8" type="ORF">SAMN02745126_02973</name>
</gene>
<dbReference type="Proteomes" id="UP000190092">
    <property type="component" value="Unassembled WGS sequence"/>
</dbReference>
<evidence type="ECO:0000256" key="6">
    <source>
        <dbReference type="SAM" id="SignalP"/>
    </source>
</evidence>
<name>A0A1T4PQU8_9HYPH</name>